<evidence type="ECO:0000313" key="2">
    <source>
        <dbReference type="Proteomes" id="UP000005778"/>
    </source>
</evidence>
<dbReference type="NCBIfam" id="NF047593">
    <property type="entry name" value="IS66_ISAeme5_TnpA"/>
    <property type="match status" value="1"/>
</dbReference>
<dbReference type="OrthoDB" id="5422656at2"/>
<organism evidence="1 2">
    <name type="scientific">Desulfobacter postgatei 2ac9</name>
    <dbReference type="NCBI Taxonomy" id="879212"/>
    <lineage>
        <taxon>Bacteria</taxon>
        <taxon>Pseudomonadati</taxon>
        <taxon>Thermodesulfobacteriota</taxon>
        <taxon>Desulfobacteria</taxon>
        <taxon>Desulfobacterales</taxon>
        <taxon>Desulfobacteraceae</taxon>
        <taxon>Desulfobacter</taxon>
    </lineage>
</organism>
<name>I5B1A1_9BACT</name>
<keyword evidence="2" id="KW-1185">Reference proteome</keyword>
<dbReference type="Proteomes" id="UP000005778">
    <property type="component" value="Chromosome"/>
</dbReference>
<dbReference type="GO" id="GO:0003677">
    <property type="term" value="F:DNA binding"/>
    <property type="evidence" value="ECO:0007669"/>
    <property type="project" value="InterPro"/>
</dbReference>
<evidence type="ECO:0008006" key="3">
    <source>
        <dbReference type="Google" id="ProtNLM"/>
    </source>
</evidence>
<sequence length="110" mass="13086">MSKANKKNQKRTQFWKHHIKQWSESGMSQNAYCRQHDLRPNQFTYWKSKFKNQTLFPEFVQVPSTQITQVLNRSEQKGLRLNIDNRFQIEIPDGFSQTTLAQVLQVLGRC</sequence>
<dbReference type="STRING" id="879212.DespoDRAFT_01306"/>
<dbReference type="RefSeq" id="WP_004072325.1">
    <property type="nucleotide sequence ID" value="NZ_CM001488.1"/>
</dbReference>
<gene>
    <name evidence="1" type="ORF">DespoDRAFT_01306</name>
</gene>
<evidence type="ECO:0000313" key="1">
    <source>
        <dbReference type="EMBL" id="EIM63264.1"/>
    </source>
</evidence>
<dbReference type="GO" id="GO:0004803">
    <property type="term" value="F:transposase activity"/>
    <property type="evidence" value="ECO:0007669"/>
    <property type="project" value="InterPro"/>
</dbReference>
<dbReference type="eggNOG" id="COG2963">
    <property type="taxonomic scope" value="Bacteria"/>
</dbReference>
<proteinExistence type="predicted"/>
<dbReference type="AlphaFoldDB" id="I5B1A1"/>
<protein>
    <recommendedName>
        <fullName evidence="3">Transposase</fullName>
    </recommendedName>
</protein>
<dbReference type="HOGENOM" id="CLU_151804_4_0_7"/>
<reference evidence="1 2" key="2">
    <citation type="submission" date="2012-02" db="EMBL/GenBank/DDBJ databases">
        <title>Improved High-Quality Draft sequence of Desulfobacter postgatei 2ac9.</title>
        <authorList>
            <consortium name="US DOE Joint Genome Institute"/>
            <person name="Lucas S."/>
            <person name="Han J."/>
            <person name="Lapidus A."/>
            <person name="Cheng J.-F."/>
            <person name="Goodwin L."/>
            <person name="Pitluck S."/>
            <person name="Peters L."/>
            <person name="Ovchinnikova G."/>
            <person name="Held B."/>
            <person name="Detter J.C."/>
            <person name="Han C."/>
            <person name="Tapia R."/>
            <person name="Land M."/>
            <person name="Hauser L."/>
            <person name="Kyrpides N."/>
            <person name="Ivanova N."/>
            <person name="Pagani I."/>
            <person name="Orellana R."/>
            <person name="Lovley D."/>
            <person name="Woyke T."/>
        </authorList>
    </citation>
    <scope>NUCLEOTIDE SEQUENCE [LARGE SCALE GENOMIC DNA]</scope>
    <source>
        <strain evidence="1 2">2ac9</strain>
    </source>
</reference>
<dbReference type="InterPro" id="IPR002514">
    <property type="entry name" value="Transposase_8"/>
</dbReference>
<dbReference type="EMBL" id="CM001488">
    <property type="protein sequence ID" value="EIM63264.1"/>
    <property type="molecule type" value="Genomic_DNA"/>
</dbReference>
<dbReference type="GO" id="GO:0006313">
    <property type="term" value="P:DNA transposition"/>
    <property type="evidence" value="ECO:0007669"/>
    <property type="project" value="InterPro"/>
</dbReference>
<dbReference type="Pfam" id="PF01527">
    <property type="entry name" value="HTH_Tnp_1"/>
    <property type="match status" value="1"/>
</dbReference>
<accession>I5B1A1</accession>
<reference evidence="1 2" key="1">
    <citation type="submission" date="2011-09" db="EMBL/GenBank/DDBJ databases">
        <authorList>
            <consortium name="US DOE Joint Genome Institute (JGI-PGF)"/>
            <person name="Lucas S."/>
            <person name="Han J."/>
            <person name="Lapidus A."/>
            <person name="Cheng J.-F."/>
            <person name="Goodwin L."/>
            <person name="Pitluck S."/>
            <person name="Peters L."/>
            <person name="Land M.L."/>
            <person name="Hauser L."/>
            <person name="Orellana R."/>
            <person name="Lovley D."/>
            <person name="Woyke T.J."/>
        </authorList>
    </citation>
    <scope>NUCLEOTIDE SEQUENCE [LARGE SCALE GENOMIC DNA]</scope>
    <source>
        <strain evidence="1 2">2ac9</strain>
    </source>
</reference>